<accession>A0A1G6KQI2</accession>
<dbReference type="STRING" id="1464122.SAMN05421737_107113"/>
<name>A0A1G6KQI2_9BACI</name>
<keyword evidence="2" id="KW-1185">Reference proteome</keyword>
<dbReference type="EMBL" id="FMYM01000007">
    <property type="protein sequence ID" value="SDC33167.1"/>
    <property type="molecule type" value="Genomic_DNA"/>
</dbReference>
<dbReference type="AlphaFoldDB" id="A0A1G6KQI2"/>
<evidence type="ECO:0000313" key="1">
    <source>
        <dbReference type="EMBL" id="SDC33167.1"/>
    </source>
</evidence>
<evidence type="ECO:0000313" key="2">
    <source>
        <dbReference type="Proteomes" id="UP000242662"/>
    </source>
</evidence>
<protein>
    <submittedName>
        <fullName evidence="1">Uncharacterized protein</fullName>
    </submittedName>
</protein>
<reference evidence="2" key="1">
    <citation type="submission" date="2016-09" db="EMBL/GenBank/DDBJ databases">
        <authorList>
            <person name="Varghese N."/>
            <person name="Submissions S."/>
        </authorList>
    </citation>
    <scope>NUCLEOTIDE SEQUENCE [LARGE SCALE GENOMIC DNA]</scope>
    <source>
        <strain evidence="2">25nlg</strain>
    </source>
</reference>
<organism evidence="1 2">
    <name type="scientific">Shouchella lonarensis</name>
    <dbReference type="NCBI Taxonomy" id="1464122"/>
    <lineage>
        <taxon>Bacteria</taxon>
        <taxon>Bacillati</taxon>
        <taxon>Bacillota</taxon>
        <taxon>Bacilli</taxon>
        <taxon>Bacillales</taxon>
        <taxon>Bacillaceae</taxon>
        <taxon>Shouchella</taxon>
    </lineage>
</organism>
<gene>
    <name evidence="1" type="ORF">SAMN05421737_107113</name>
</gene>
<dbReference type="OrthoDB" id="2937672at2"/>
<sequence>MEWTFIILIAVSAILLAMSYFKAEKSPRAEEAIEQLSISFMEEIHHLKSHIRDLELDVEIAAQESGRYVRAPEEQATLRTVLDLHKRGYSAESISAESGLEESEVTRLLAPFIEAAASRVKVGRS</sequence>
<dbReference type="RefSeq" id="WP_090775925.1">
    <property type="nucleotide sequence ID" value="NZ_FMYM01000007.1"/>
</dbReference>
<proteinExistence type="predicted"/>
<dbReference type="Proteomes" id="UP000242662">
    <property type="component" value="Unassembled WGS sequence"/>
</dbReference>